<dbReference type="AlphaFoldDB" id="A0A4C1W1J9"/>
<keyword evidence="3" id="KW-1185">Reference proteome</keyword>
<protein>
    <submittedName>
        <fullName evidence="2">Uncharacterized protein</fullName>
    </submittedName>
</protein>
<accession>A0A4C1W1J9</accession>
<evidence type="ECO:0000313" key="2">
    <source>
        <dbReference type="EMBL" id="GBP44941.1"/>
    </source>
</evidence>
<dbReference type="EMBL" id="BGZK01000461">
    <property type="protein sequence ID" value="GBP44941.1"/>
    <property type="molecule type" value="Genomic_DNA"/>
</dbReference>
<sequence>MLDIEPEAGRRAPADVNPGADPRPLIILASFISAAARRKLNRQAGPPPGARLDISARFTKSLRRYNSSPGGGGALTLSRSDEDFAVGVSSLCLRLNSAELTKRTLILIVE</sequence>
<gene>
    <name evidence="2" type="ORF">EVAR_84432_1</name>
</gene>
<proteinExistence type="predicted"/>
<feature type="region of interest" description="Disordered" evidence="1">
    <location>
        <begin position="1"/>
        <end position="22"/>
    </location>
</feature>
<comment type="caution">
    <text evidence="2">The sequence shown here is derived from an EMBL/GenBank/DDBJ whole genome shotgun (WGS) entry which is preliminary data.</text>
</comment>
<reference evidence="2 3" key="1">
    <citation type="journal article" date="2019" name="Commun. Biol.">
        <title>The bagworm genome reveals a unique fibroin gene that provides high tensile strength.</title>
        <authorList>
            <person name="Kono N."/>
            <person name="Nakamura H."/>
            <person name="Ohtoshi R."/>
            <person name="Tomita M."/>
            <person name="Numata K."/>
            <person name="Arakawa K."/>
        </authorList>
    </citation>
    <scope>NUCLEOTIDE SEQUENCE [LARGE SCALE GENOMIC DNA]</scope>
</reference>
<evidence type="ECO:0000313" key="3">
    <source>
        <dbReference type="Proteomes" id="UP000299102"/>
    </source>
</evidence>
<evidence type="ECO:0000256" key="1">
    <source>
        <dbReference type="SAM" id="MobiDB-lite"/>
    </source>
</evidence>
<name>A0A4C1W1J9_EUMVA</name>
<dbReference type="Proteomes" id="UP000299102">
    <property type="component" value="Unassembled WGS sequence"/>
</dbReference>
<organism evidence="2 3">
    <name type="scientific">Eumeta variegata</name>
    <name type="common">Bagworm moth</name>
    <name type="synonym">Eumeta japonica</name>
    <dbReference type="NCBI Taxonomy" id="151549"/>
    <lineage>
        <taxon>Eukaryota</taxon>
        <taxon>Metazoa</taxon>
        <taxon>Ecdysozoa</taxon>
        <taxon>Arthropoda</taxon>
        <taxon>Hexapoda</taxon>
        <taxon>Insecta</taxon>
        <taxon>Pterygota</taxon>
        <taxon>Neoptera</taxon>
        <taxon>Endopterygota</taxon>
        <taxon>Lepidoptera</taxon>
        <taxon>Glossata</taxon>
        <taxon>Ditrysia</taxon>
        <taxon>Tineoidea</taxon>
        <taxon>Psychidae</taxon>
        <taxon>Oiketicinae</taxon>
        <taxon>Eumeta</taxon>
    </lineage>
</organism>